<dbReference type="VEuPathDB" id="TriTrypDB:ADEAN_000643400"/>
<organism evidence="3 4">
    <name type="scientific">Angomonas deanei</name>
    <dbReference type="NCBI Taxonomy" id="59799"/>
    <lineage>
        <taxon>Eukaryota</taxon>
        <taxon>Discoba</taxon>
        <taxon>Euglenozoa</taxon>
        <taxon>Kinetoplastea</taxon>
        <taxon>Metakinetoplastina</taxon>
        <taxon>Trypanosomatida</taxon>
        <taxon>Trypanosomatidae</taxon>
        <taxon>Strigomonadinae</taxon>
        <taxon>Angomonas</taxon>
    </lineage>
</organism>
<dbReference type="AlphaFoldDB" id="A0A7G2CJ19"/>
<reference evidence="3 4" key="1">
    <citation type="submission" date="2020-08" db="EMBL/GenBank/DDBJ databases">
        <authorList>
            <person name="Newling K."/>
            <person name="Davey J."/>
            <person name="Forrester S."/>
        </authorList>
    </citation>
    <scope>NUCLEOTIDE SEQUENCE [LARGE SCALE GENOMIC DNA]</scope>
    <source>
        <strain evidence="4">Crithidia deanei Carvalho (ATCC PRA-265)</strain>
    </source>
</reference>
<dbReference type="EMBL" id="LR877156">
    <property type="protein sequence ID" value="CAD2218941.1"/>
    <property type="molecule type" value="Genomic_DNA"/>
</dbReference>
<name>A0A7G2CJ19_9TRYP</name>
<evidence type="ECO:0000256" key="1">
    <source>
        <dbReference type="SAM" id="Coils"/>
    </source>
</evidence>
<dbReference type="Proteomes" id="UP000515908">
    <property type="component" value="Chromosome 12"/>
</dbReference>
<keyword evidence="4" id="KW-1185">Reference proteome</keyword>
<feature type="compositionally biased region" description="Basic and acidic residues" evidence="2">
    <location>
        <begin position="534"/>
        <end position="551"/>
    </location>
</feature>
<evidence type="ECO:0000256" key="2">
    <source>
        <dbReference type="SAM" id="MobiDB-lite"/>
    </source>
</evidence>
<accession>A0A7G2CJ19</accession>
<feature type="coiled-coil region" evidence="1">
    <location>
        <begin position="242"/>
        <end position="298"/>
    </location>
</feature>
<evidence type="ECO:0000313" key="3">
    <source>
        <dbReference type="EMBL" id="CAD2218941.1"/>
    </source>
</evidence>
<evidence type="ECO:0000313" key="4">
    <source>
        <dbReference type="Proteomes" id="UP000515908"/>
    </source>
</evidence>
<gene>
    <name evidence="3" type="ORF">ADEAN_000643400</name>
</gene>
<proteinExistence type="predicted"/>
<keyword evidence="1" id="KW-0175">Coiled coil</keyword>
<protein>
    <submittedName>
        <fullName evidence="3">Uncharacterized protein</fullName>
    </submittedName>
</protein>
<sequence>MRRCSAAVLRSGRWGVLCQVPLCRAVASYPVPKVRHHSRVTKKYNYLSGERLLHRSGRKLTRKLIKLRDDKGLQSKVAYREQLLRNIDTKIKYYPDIVKHFVFFPLSRTVNRHVLFKGNRTLFGRTYVRIVCLVINQLKAYKNRTALKEGMTKAGIAIPPESEWKRYCDKEGNVKIGIFYSMHMRQLMSDLSRHYLEITGKTDRAALLLPPLQAYLLTHLEELQSLEEWSAAKGEITEEDLRDSLNTHASSVKRKMERLEVRTYGEEYVKEKVRALSYEEQRELCKEATERLEELFGEYRRQSLFAAQVLLGICTLPEVIAIQSAKKNFILQTDLRNVIDTNGVGYPPVRKVVRMWSALSPEEKATYFCFGRHSQATTRTGGQLYTRFCSRDYGIGRTEATTRYKNLTDQQQAAVNFPFYDTIAPPSAAKLAYRRFYLEMSRKYGLIRGTNVTFGNRFFESAMRKKWLELTPEERWKYDDVEVINAAFPLQPSSSSKSDTAAPPSPRLEEPSEYTQSSTEIKKSGTKGNGQIEKAPDEGERENSGQVEREASGQFSVQGIP</sequence>
<feature type="region of interest" description="Disordered" evidence="2">
    <location>
        <begin position="490"/>
        <end position="561"/>
    </location>
</feature>
<dbReference type="OrthoDB" id="277701at2759"/>